<reference evidence="2 3" key="1">
    <citation type="submission" date="2018-03" db="EMBL/GenBank/DDBJ databases">
        <title>Genome sequence of Clostridium vincentii DSM 10228.</title>
        <authorList>
            <person name="Poehlein A."/>
            <person name="Daniel R."/>
        </authorList>
    </citation>
    <scope>NUCLEOTIDE SEQUENCE [LARGE SCALE GENOMIC DNA]</scope>
    <source>
        <strain evidence="2 3">DSM 10228</strain>
    </source>
</reference>
<sequence length="202" mass="22346">MNPSKKYMPNNRNITDEDDIKLVPFNTGRQPLSNDQLPGNMTPMGWIPVYAFDNPPTNAIGSSMNNGMGPGISIGSDPSTGTGSGPSTELGTELNKNSTNGTLTPETYYPYTPSNPSLAPSSRDLPNIIQLLSDFDLDLDEDVDLVRNCSDKSIDKIYDKIEKKHPEICALVKAYNIPHPIFKLLIRRVIKISLNYCKRDDE</sequence>
<dbReference type="AlphaFoldDB" id="A0A2T0BG44"/>
<feature type="compositionally biased region" description="Polar residues" evidence="1">
    <location>
        <begin position="94"/>
        <end position="103"/>
    </location>
</feature>
<dbReference type="OrthoDB" id="1938991at2"/>
<evidence type="ECO:0000313" key="2">
    <source>
        <dbReference type="EMBL" id="PRR82792.1"/>
    </source>
</evidence>
<organism evidence="2 3">
    <name type="scientific">Clostridium vincentii</name>
    <dbReference type="NCBI Taxonomy" id="52704"/>
    <lineage>
        <taxon>Bacteria</taxon>
        <taxon>Bacillati</taxon>
        <taxon>Bacillota</taxon>
        <taxon>Clostridia</taxon>
        <taxon>Eubacteriales</taxon>
        <taxon>Clostridiaceae</taxon>
        <taxon>Clostridium</taxon>
    </lineage>
</organism>
<protein>
    <submittedName>
        <fullName evidence="2">Uncharacterized protein</fullName>
    </submittedName>
</protein>
<evidence type="ECO:0000256" key="1">
    <source>
        <dbReference type="SAM" id="MobiDB-lite"/>
    </source>
</evidence>
<evidence type="ECO:0000313" key="3">
    <source>
        <dbReference type="Proteomes" id="UP000239471"/>
    </source>
</evidence>
<gene>
    <name evidence="2" type="ORF">CLVI_14290</name>
</gene>
<feature type="compositionally biased region" description="Low complexity" evidence="1">
    <location>
        <begin position="73"/>
        <end position="88"/>
    </location>
</feature>
<proteinExistence type="predicted"/>
<accession>A0A2T0BG44</accession>
<name>A0A2T0BG44_9CLOT</name>
<dbReference type="Proteomes" id="UP000239471">
    <property type="component" value="Unassembled WGS sequence"/>
</dbReference>
<dbReference type="EMBL" id="PVXQ01000012">
    <property type="protein sequence ID" value="PRR82792.1"/>
    <property type="molecule type" value="Genomic_DNA"/>
</dbReference>
<feature type="region of interest" description="Disordered" evidence="1">
    <location>
        <begin position="73"/>
        <end position="103"/>
    </location>
</feature>
<comment type="caution">
    <text evidence="2">The sequence shown here is derived from an EMBL/GenBank/DDBJ whole genome shotgun (WGS) entry which is preliminary data.</text>
</comment>
<dbReference type="RefSeq" id="WP_106059422.1">
    <property type="nucleotide sequence ID" value="NZ_PVXQ01000012.1"/>
</dbReference>
<keyword evidence="3" id="KW-1185">Reference proteome</keyword>